<dbReference type="SUPFAM" id="SSF48695">
    <property type="entry name" value="Multiheme cytochromes"/>
    <property type="match status" value="1"/>
</dbReference>
<dbReference type="Proteomes" id="UP000319908">
    <property type="component" value="Unassembled WGS sequence"/>
</dbReference>
<feature type="signal peptide" evidence="2">
    <location>
        <begin position="1"/>
        <end position="38"/>
    </location>
</feature>
<dbReference type="EMBL" id="SJPU01000001">
    <property type="protein sequence ID" value="TWU18533.1"/>
    <property type="molecule type" value="Genomic_DNA"/>
</dbReference>
<comment type="caution">
    <text evidence="4">The sequence shown here is derived from an EMBL/GenBank/DDBJ whole genome shotgun (WGS) entry which is preliminary data.</text>
</comment>
<feature type="region of interest" description="Disordered" evidence="1">
    <location>
        <begin position="34"/>
        <end position="131"/>
    </location>
</feature>
<keyword evidence="2" id="KW-0732">Signal</keyword>
<protein>
    <submittedName>
        <fullName evidence="4">Cytochrome c-554</fullName>
    </submittedName>
</protein>
<dbReference type="OrthoDB" id="9814800at2"/>
<organism evidence="4 5">
    <name type="scientific">Allorhodopirellula heiligendammensis</name>
    <dbReference type="NCBI Taxonomy" id="2714739"/>
    <lineage>
        <taxon>Bacteria</taxon>
        <taxon>Pseudomonadati</taxon>
        <taxon>Planctomycetota</taxon>
        <taxon>Planctomycetia</taxon>
        <taxon>Pirellulales</taxon>
        <taxon>Pirellulaceae</taxon>
        <taxon>Allorhodopirellula</taxon>
    </lineage>
</organism>
<keyword evidence="5" id="KW-1185">Reference proteome</keyword>
<dbReference type="Pfam" id="PF13435">
    <property type="entry name" value="Cytochrome_C554"/>
    <property type="match status" value="1"/>
</dbReference>
<feature type="chain" id="PRO_5022663282" evidence="2">
    <location>
        <begin position="39"/>
        <end position="587"/>
    </location>
</feature>
<reference evidence="4 5" key="1">
    <citation type="journal article" date="2020" name="Antonie Van Leeuwenhoek">
        <title>Rhodopirellula heiligendammensis sp. nov., Rhodopirellula pilleata sp. nov., and Rhodopirellula solitaria sp. nov. isolated from natural or artificial marine surfaces in Northern Germany and California, USA, and emended description of the genus Rhodopirellula.</title>
        <authorList>
            <person name="Kallscheuer N."/>
            <person name="Wiegand S."/>
            <person name="Jogler M."/>
            <person name="Boedeker C."/>
            <person name="Peeters S.H."/>
            <person name="Rast P."/>
            <person name="Heuer A."/>
            <person name="Jetten M.S.M."/>
            <person name="Rohde M."/>
            <person name="Jogler C."/>
        </authorList>
    </citation>
    <scope>NUCLEOTIDE SEQUENCE [LARGE SCALE GENOMIC DNA]</scope>
    <source>
        <strain evidence="4 5">Poly21</strain>
    </source>
</reference>
<evidence type="ECO:0000313" key="4">
    <source>
        <dbReference type="EMBL" id="TWU18533.1"/>
    </source>
</evidence>
<evidence type="ECO:0000256" key="1">
    <source>
        <dbReference type="SAM" id="MobiDB-lite"/>
    </source>
</evidence>
<sequence>MRTPDSPRCQAPLSCRRLHRRRWLLPILLLGLTGCSPADMTTSSRSTPRSEPPLHDQPSDQATSVSTQPGDEQTGTTELAPQRPAEKQKLSGVDPARTGDAEPSHVARKPPVGDTAEKASPSSDGLSGPIDYTTWPVPDLTLFVTGQQHGYIEPCGCTGLENQKGGVARRMTFATQLRQSGWKLVPIDAGNLVRRFGRQAEIKFHRSLEALREMKYDAVGFGPDDMRIGVGDLIQEAAAETPEDALYCSANVVLLDPSLMQSHRIIDRDGFRVGVTSILDPASLTSPLSEDITLNDPIVSARTVLETLRNNHLNFKVLTFYGKEDTAKQLARQVPGFDLIVVAGGYGEPSYQPQTIEGTATKLILTGDKGMYVGLVGLYKDSQLRYARVPLDDSFGDAPEMRQLMAEYQSQLRDLGLENLGIKPIPHPTGEKFVGSEACGECHTTAYDIWKDSPHFNATESLVHPGERGDVPRHFDPECISCHVTGWNAQNYHPYVSGYLNLEVDKHLHGNGCENCHGPGASHAAVENGELDVSDARREQLRKAMRLPLAKAREKCMECHDLDNSPDFHKEDAFEDYWAEIEHYGLD</sequence>
<dbReference type="GO" id="GO:0016787">
    <property type="term" value="F:hydrolase activity"/>
    <property type="evidence" value="ECO:0007669"/>
    <property type="project" value="InterPro"/>
</dbReference>
<dbReference type="InterPro" id="IPR029052">
    <property type="entry name" value="Metallo-depent_PP-like"/>
</dbReference>
<dbReference type="InterPro" id="IPR023155">
    <property type="entry name" value="Cyt_c-552/4"/>
</dbReference>
<dbReference type="PROSITE" id="PS51257">
    <property type="entry name" value="PROKAR_LIPOPROTEIN"/>
    <property type="match status" value="1"/>
</dbReference>
<dbReference type="PANTHER" id="PTHR11575:SF24">
    <property type="entry name" value="5'-NUCLEOTIDASE"/>
    <property type="match status" value="1"/>
</dbReference>
<gene>
    <name evidence="4" type="primary">cycA1</name>
    <name evidence="4" type="ORF">Poly21_06960</name>
</gene>
<dbReference type="AlphaFoldDB" id="A0A5C6C1X6"/>
<dbReference type="InterPro" id="IPR036280">
    <property type="entry name" value="Multihaem_cyt_sf"/>
</dbReference>
<dbReference type="InterPro" id="IPR006179">
    <property type="entry name" value="5_nucleotidase/apyrase"/>
</dbReference>
<feature type="domain" description="Cytochrome c-552/4" evidence="3">
    <location>
        <begin position="438"/>
        <end position="518"/>
    </location>
</feature>
<dbReference type="Gene3D" id="1.10.1130.10">
    <property type="entry name" value="Flavocytochrome C3, Chain A"/>
    <property type="match status" value="1"/>
</dbReference>
<evidence type="ECO:0000256" key="2">
    <source>
        <dbReference type="SAM" id="SignalP"/>
    </source>
</evidence>
<evidence type="ECO:0000259" key="3">
    <source>
        <dbReference type="Pfam" id="PF13435"/>
    </source>
</evidence>
<evidence type="ECO:0000313" key="5">
    <source>
        <dbReference type="Proteomes" id="UP000319908"/>
    </source>
</evidence>
<dbReference type="GO" id="GO:0009166">
    <property type="term" value="P:nucleotide catabolic process"/>
    <property type="evidence" value="ECO:0007669"/>
    <property type="project" value="InterPro"/>
</dbReference>
<feature type="compositionally biased region" description="Polar residues" evidence="1">
    <location>
        <begin position="59"/>
        <end position="79"/>
    </location>
</feature>
<accession>A0A5C6C1X6</accession>
<dbReference type="SUPFAM" id="SSF56300">
    <property type="entry name" value="Metallo-dependent phosphatases"/>
    <property type="match status" value="1"/>
</dbReference>
<name>A0A5C6C1X6_9BACT</name>
<proteinExistence type="predicted"/>
<dbReference type="PANTHER" id="PTHR11575">
    <property type="entry name" value="5'-NUCLEOTIDASE-RELATED"/>
    <property type="match status" value="1"/>
</dbReference>
<dbReference type="Gene3D" id="3.60.21.10">
    <property type="match status" value="1"/>
</dbReference>